<evidence type="ECO:0000313" key="6">
    <source>
        <dbReference type="EMBL" id="PWA64774.1"/>
    </source>
</evidence>
<dbReference type="PROSITE" id="PS51257">
    <property type="entry name" value="PROKAR_LIPOPROTEIN"/>
    <property type="match status" value="1"/>
</dbReference>
<proteinExistence type="predicted"/>
<reference evidence="6 7" key="1">
    <citation type="journal article" date="2018" name="Mol. Plant">
        <title>The genome of Artemisia annua provides insight into the evolution of Asteraceae family and artemisinin biosynthesis.</title>
        <authorList>
            <person name="Shen Q."/>
            <person name="Zhang L."/>
            <person name="Liao Z."/>
            <person name="Wang S."/>
            <person name="Yan T."/>
            <person name="Shi P."/>
            <person name="Liu M."/>
            <person name="Fu X."/>
            <person name="Pan Q."/>
            <person name="Wang Y."/>
            <person name="Lv Z."/>
            <person name="Lu X."/>
            <person name="Zhang F."/>
            <person name="Jiang W."/>
            <person name="Ma Y."/>
            <person name="Chen M."/>
            <person name="Hao X."/>
            <person name="Li L."/>
            <person name="Tang Y."/>
            <person name="Lv G."/>
            <person name="Zhou Y."/>
            <person name="Sun X."/>
            <person name="Brodelius P.E."/>
            <person name="Rose J.K.C."/>
            <person name="Tang K."/>
        </authorList>
    </citation>
    <scope>NUCLEOTIDE SEQUENCE [LARGE SCALE GENOMIC DNA]</scope>
    <source>
        <strain evidence="7">cv. Huhao1</strain>
        <tissue evidence="6">Leaf</tissue>
    </source>
</reference>
<keyword evidence="7" id="KW-1185">Reference proteome</keyword>
<feature type="chain" id="PRO_5015749367" evidence="4">
    <location>
        <begin position="31"/>
        <end position="264"/>
    </location>
</feature>
<dbReference type="GO" id="GO:0050832">
    <property type="term" value="P:defense response to fungus"/>
    <property type="evidence" value="ECO:0007669"/>
    <property type="project" value="InterPro"/>
</dbReference>
<dbReference type="InterPro" id="IPR005491">
    <property type="entry name" value="ENT_dom"/>
</dbReference>
<dbReference type="SUPFAM" id="SSF158639">
    <property type="entry name" value="ENT-like"/>
    <property type="match status" value="1"/>
</dbReference>
<feature type="region of interest" description="Disordered" evidence="3">
    <location>
        <begin position="220"/>
        <end position="264"/>
    </location>
</feature>
<feature type="compositionally biased region" description="Basic and acidic residues" evidence="3">
    <location>
        <begin position="228"/>
        <end position="243"/>
    </location>
</feature>
<evidence type="ECO:0000256" key="4">
    <source>
        <dbReference type="SAM" id="SignalP"/>
    </source>
</evidence>
<dbReference type="PANTHER" id="PTHR33432">
    <property type="entry name" value="PROTEIN EMSY-LIKE 4"/>
    <property type="match status" value="1"/>
</dbReference>
<comment type="subcellular location">
    <subcellularLocation>
        <location evidence="1">Nucleus</location>
    </subcellularLocation>
</comment>
<dbReference type="InterPro" id="IPR036142">
    <property type="entry name" value="ENT_dom-like_sf"/>
</dbReference>
<evidence type="ECO:0000313" key="7">
    <source>
        <dbReference type="Proteomes" id="UP000245207"/>
    </source>
</evidence>
<dbReference type="Pfam" id="PF03735">
    <property type="entry name" value="ENT"/>
    <property type="match status" value="1"/>
</dbReference>
<sequence>MLRSFCTSFNFTMTILIACFASTIWKRLQGHSICSAARYWTEDDNPPSHQNKFRSAGGGTVNGRTMAVGTAPFQRVPNNMEEEIHRIEQEAYSSVLRAFKAQSDAITWEMETLITDLRKELRISDEEHRRLLAMVNSDDIIMRIRAIGKGQPKKEQPLLQNGSAKRPSNNIEILHTETLVKEIDKVFSSSNADPMDIEMVRKVLKEHEQALVDAIAKLEGASDGESDKEDRDLGKISRKHEAGEGSDGNKMALEDRTNGVQNML</sequence>
<name>A0A2U1MU95_ARTAN</name>
<feature type="domain" description="ENT" evidence="5">
    <location>
        <begin position="80"/>
        <end position="168"/>
    </location>
</feature>
<comment type="caution">
    <text evidence="6">The sequence shown here is derived from an EMBL/GenBank/DDBJ whole genome shotgun (WGS) entry which is preliminary data.</text>
</comment>
<accession>A0A2U1MU95</accession>
<gene>
    <name evidence="6" type="ORF">CTI12_AA340260</name>
</gene>
<dbReference type="PANTHER" id="PTHR33432:SF27">
    <property type="entry name" value="PROTEIN EMSY-LIKE 3"/>
    <property type="match status" value="1"/>
</dbReference>
<evidence type="ECO:0000256" key="1">
    <source>
        <dbReference type="ARBA" id="ARBA00004123"/>
    </source>
</evidence>
<dbReference type="STRING" id="35608.A0A2U1MU95"/>
<feature type="signal peptide" evidence="4">
    <location>
        <begin position="1"/>
        <end position="30"/>
    </location>
</feature>
<dbReference type="AlphaFoldDB" id="A0A2U1MU95"/>
<evidence type="ECO:0000256" key="2">
    <source>
        <dbReference type="ARBA" id="ARBA00023242"/>
    </source>
</evidence>
<evidence type="ECO:0000256" key="3">
    <source>
        <dbReference type="SAM" id="MobiDB-lite"/>
    </source>
</evidence>
<dbReference type="Gene3D" id="1.10.1240.40">
    <property type="entry name" value="ENT domain"/>
    <property type="match status" value="1"/>
</dbReference>
<dbReference type="InterPro" id="IPR033485">
    <property type="entry name" value="EMSY-LIKE_plant"/>
</dbReference>
<dbReference type="GO" id="GO:0005634">
    <property type="term" value="C:nucleus"/>
    <property type="evidence" value="ECO:0007669"/>
    <property type="project" value="UniProtKB-SubCell"/>
</dbReference>
<dbReference type="OrthoDB" id="1737049at2759"/>
<keyword evidence="4" id="KW-0732">Signal</keyword>
<dbReference type="Proteomes" id="UP000245207">
    <property type="component" value="Unassembled WGS sequence"/>
</dbReference>
<organism evidence="6 7">
    <name type="scientific">Artemisia annua</name>
    <name type="common">Sweet wormwood</name>
    <dbReference type="NCBI Taxonomy" id="35608"/>
    <lineage>
        <taxon>Eukaryota</taxon>
        <taxon>Viridiplantae</taxon>
        <taxon>Streptophyta</taxon>
        <taxon>Embryophyta</taxon>
        <taxon>Tracheophyta</taxon>
        <taxon>Spermatophyta</taxon>
        <taxon>Magnoliopsida</taxon>
        <taxon>eudicotyledons</taxon>
        <taxon>Gunneridae</taxon>
        <taxon>Pentapetalae</taxon>
        <taxon>asterids</taxon>
        <taxon>campanulids</taxon>
        <taxon>Asterales</taxon>
        <taxon>Asteraceae</taxon>
        <taxon>Asteroideae</taxon>
        <taxon>Anthemideae</taxon>
        <taxon>Artemisiinae</taxon>
        <taxon>Artemisia</taxon>
    </lineage>
</organism>
<protein>
    <submittedName>
        <fullName evidence="6">EMSY N-terminal</fullName>
    </submittedName>
</protein>
<dbReference type="SMART" id="SM01191">
    <property type="entry name" value="ENT"/>
    <property type="match status" value="1"/>
</dbReference>
<dbReference type="EMBL" id="PKPP01004355">
    <property type="protein sequence ID" value="PWA64774.1"/>
    <property type="molecule type" value="Genomic_DNA"/>
</dbReference>
<evidence type="ECO:0000259" key="5">
    <source>
        <dbReference type="PROSITE" id="PS51138"/>
    </source>
</evidence>
<keyword evidence="2" id="KW-0539">Nucleus</keyword>
<dbReference type="PROSITE" id="PS51138">
    <property type="entry name" value="ENT"/>
    <property type="match status" value="1"/>
</dbReference>